<dbReference type="AlphaFoldDB" id="A0A6N8UB58"/>
<dbReference type="InterPro" id="IPR004821">
    <property type="entry name" value="Cyt_trans-like"/>
</dbReference>
<feature type="domain" description="Cytidyltransferase-like" evidence="4">
    <location>
        <begin position="5"/>
        <end position="124"/>
    </location>
</feature>
<evidence type="ECO:0000256" key="2">
    <source>
        <dbReference type="ARBA" id="ARBA00022695"/>
    </source>
</evidence>
<dbReference type="InterPro" id="IPR050385">
    <property type="entry name" value="Archaeal_FAD_synthase"/>
</dbReference>
<comment type="caution">
    <text evidence="5">The sequence shown here is derived from an EMBL/GenBank/DDBJ whole genome shotgun (WGS) entry which is preliminary data.</text>
</comment>
<dbReference type="PANTHER" id="PTHR43793">
    <property type="entry name" value="FAD SYNTHASE"/>
    <property type="match status" value="1"/>
</dbReference>
<evidence type="ECO:0000313" key="6">
    <source>
        <dbReference type="Proteomes" id="UP000434036"/>
    </source>
</evidence>
<dbReference type="InterPro" id="IPR000683">
    <property type="entry name" value="Gfo/Idh/MocA-like_OxRdtase_N"/>
</dbReference>
<accession>A0A6N8UB58</accession>
<dbReference type="GO" id="GO:0000166">
    <property type="term" value="F:nucleotide binding"/>
    <property type="evidence" value="ECO:0007669"/>
    <property type="project" value="InterPro"/>
</dbReference>
<organism evidence="5 6">
    <name type="scientific">Copranaerobaculum intestinale</name>
    <dbReference type="NCBI Taxonomy" id="2692629"/>
    <lineage>
        <taxon>Bacteria</taxon>
        <taxon>Bacillati</taxon>
        <taxon>Bacillota</taxon>
        <taxon>Erysipelotrichia</taxon>
        <taxon>Erysipelotrichales</taxon>
        <taxon>Erysipelotrichaceae</taxon>
        <taxon>Copranaerobaculum</taxon>
    </lineage>
</organism>
<proteinExistence type="predicted"/>
<dbReference type="PANTHER" id="PTHR43793:SF1">
    <property type="entry name" value="FAD SYNTHASE"/>
    <property type="match status" value="1"/>
</dbReference>
<keyword evidence="6" id="KW-1185">Reference proteome</keyword>
<dbReference type="InterPro" id="IPR014729">
    <property type="entry name" value="Rossmann-like_a/b/a_fold"/>
</dbReference>
<feature type="domain" description="Gfo/Idh/MocA-like oxidoreductase N-terminal" evidence="3">
    <location>
        <begin position="155"/>
        <end position="242"/>
    </location>
</feature>
<reference evidence="5 6" key="2">
    <citation type="submission" date="2020-01" db="EMBL/GenBank/DDBJ databases">
        <title>Clostridiaceae sp. nov. isolated from the gut of human by culturomics.</title>
        <authorList>
            <person name="Chang Y."/>
        </authorList>
    </citation>
    <scope>NUCLEOTIDE SEQUENCE [LARGE SCALE GENOMIC DNA]</scope>
    <source>
        <strain evidence="5 6">DONG20-135</strain>
    </source>
</reference>
<sequence>MKKVITYGTYDLLHYGHIRLLERAKALGDYLIVGVTADDFDKTRGKINVQQSLIERIESVYATGLADEIIVEEYEGQKIDDIIRHEIDIFTVGSDWVGKFDYLNEYCEVVYLDRTEGISSSELRSDKRELKLGIIGEKNLLTKIVRECKFVNGIDIIGICGEEITLADFHLNDDTFITDDFDSLLDRCDAVYIASHPETHYVYAKKALSLGKHVLCESPISLKKEEAQELFALAEAENCIFMESLKTAYSTAYSRLCLLAKTGIIGQLVSIEATCTSLREIDNLDEKSLKNTWNSMCSWGPTAMLPIFQLLGTEYSYKNVVSNLVNEKLMFDRFTKIDYIYPTAVASIKVAKGIKSEGELIISGTKGYIYVPAPWWKTDYFEIRFEDSTNNKRYFYQLDGEGIRYQLVAFIKSVEKSKSYSCISKRISMQIANELEDFYIQKLNKININ</sequence>
<name>A0A6N8UB58_9FIRM</name>
<dbReference type="SUPFAM" id="SSF51735">
    <property type="entry name" value="NAD(P)-binding Rossmann-fold domains"/>
    <property type="match status" value="1"/>
</dbReference>
<evidence type="ECO:0000256" key="1">
    <source>
        <dbReference type="ARBA" id="ARBA00022679"/>
    </source>
</evidence>
<dbReference type="Gene3D" id="3.30.360.10">
    <property type="entry name" value="Dihydrodipicolinate Reductase, domain 2"/>
    <property type="match status" value="1"/>
</dbReference>
<evidence type="ECO:0000259" key="3">
    <source>
        <dbReference type="Pfam" id="PF01408"/>
    </source>
</evidence>
<dbReference type="Gene3D" id="3.40.50.620">
    <property type="entry name" value="HUPs"/>
    <property type="match status" value="1"/>
</dbReference>
<evidence type="ECO:0000259" key="4">
    <source>
        <dbReference type="Pfam" id="PF01467"/>
    </source>
</evidence>
<dbReference type="RefSeq" id="WP_160624408.1">
    <property type="nucleotide sequence ID" value="NZ_WUUQ01000001.1"/>
</dbReference>
<reference evidence="5 6" key="1">
    <citation type="submission" date="2019-12" db="EMBL/GenBank/DDBJ databases">
        <authorList>
            <person name="Yang R."/>
        </authorList>
    </citation>
    <scope>NUCLEOTIDE SEQUENCE [LARGE SCALE GENOMIC DNA]</scope>
    <source>
        <strain evidence="5 6">DONG20-135</strain>
    </source>
</reference>
<protein>
    <submittedName>
        <fullName evidence="5">Adenylyltransferase/cytidyltransferase family protein</fullName>
    </submittedName>
</protein>
<dbReference type="InterPro" id="IPR036291">
    <property type="entry name" value="NAD(P)-bd_dom_sf"/>
</dbReference>
<keyword evidence="2 5" id="KW-0548">Nucleotidyltransferase</keyword>
<dbReference type="NCBIfam" id="TIGR00125">
    <property type="entry name" value="cyt_tran_rel"/>
    <property type="match status" value="1"/>
</dbReference>
<evidence type="ECO:0000313" key="5">
    <source>
        <dbReference type="EMBL" id="MXQ72977.1"/>
    </source>
</evidence>
<keyword evidence="1 5" id="KW-0808">Transferase</keyword>
<dbReference type="Gene3D" id="3.40.50.720">
    <property type="entry name" value="NAD(P)-binding Rossmann-like Domain"/>
    <property type="match status" value="1"/>
</dbReference>
<dbReference type="Pfam" id="PF01467">
    <property type="entry name" value="CTP_transf_like"/>
    <property type="match status" value="1"/>
</dbReference>
<dbReference type="SUPFAM" id="SSF52374">
    <property type="entry name" value="Nucleotidylyl transferase"/>
    <property type="match status" value="1"/>
</dbReference>
<dbReference type="GO" id="GO:0016779">
    <property type="term" value="F:nucleotidyltransferase activity"/>
    <property type="evidence" value="ECO:0007669"/>
    <property type="project" value="UniProtKB-KW"/>
</dbReference>
<dbReference type="Pfam" id="PF01408">
    <property type="entry name" value="GFO_IDH_MocA"/>
    <property type="match status" value="1"/>
</dbReference>
<dbReference type="Proteomes" id="UP000434036">
    <property type="component" value="Unassembled WGS sequence"/>
</dbReference>
<gene>
    <name evidence="5" type="ORF">GSF08_03385</name>
</gene>
<dbReference type="EMBL" id="WUUQ01000001">
    <property type="protein sequence ID" value="MXQ72977.1"/>
    <property type="molecule type" value="Genomic_DNA"/>
</dbReference>